<evidence type="ECO:0000256" key="1">
    <source>
        <dbReference type="ARBA" id="ARBA00004533"/>
    </source>
</evidence>
<dbReference type="AlphaFoldDB" id="A0A1F6UXZ1"/>
<keyword evidence="4" id="KW-0808">Transferase</keyword>
<keyword evidence="5 7" id="KW-0472">Membrane</keyword>
<keyword evidence="2" id="KW-1003">Cell membrane</keyword>
<dbReference type="PANTHER" id="PTHR30606">
    <property type="entry name" value="LIPID A BIOSYNTHESIS LAUROYL ACYLTRANSFERASE"/>
    <property type="match status" value="1"/>
</dbReference>
<keyword evidence="3" id="KW-0997">Cell inner membrane</keyword>
<evidence type="ECO:0000313" key="8">
    <source>
        <dbReference type="EMBL" id="OGI62136.1"/>
    </source>
</evidence>
<evidence type="ECO:0008006" key="10">
    <source>
        <dbReference type="Google" id="ProtNLM"/>
    </source>
</evidence>
<dbReference type="PANTHER" id="PTHR30606:SF9">
    <property type="entry name" value="LIPID A BIOSYNTHESIS LAUROYLTRANSFERASE"/>
    <property type="match status" value="1"/>
</dbReference>
<organism evidence="8 9">
    <name type="scientific">Candidatus Muproteobacteria bacterium RBG_16_60_9</name>
    <dbReference type="NCBI Taxonomy" id="1817755"/>
    <lineage>
        <taxon>Bacteria</taxon>
        <taxon>Pseudomonadati</taxon>
        <taxon>Pseudomonadota</taxon>
        <taxon>Candidatus Muproteobacteria</taxon>
    </lineage>
</organism>
<dbReference type="PIRSF" id="PIRSF026649">
    <property type="entry name" value="MsbB"/>
    <property type="match status" value="1"/>
</dbReference>
<name>A0A1F6UXZ1_9PROT</name>
<evidence type="ECO:0000256" key="6">
    <source>
        <dbReference type="ARBA" id="ARBA00023315"/>
    </source>
</evidence>
<dbReference type="CDD" id="cd07984">
    <property type="entry name" value="LPLAT_LABLAT-like"/>
    <property type="match status" value="1"/>
</dbReference>
<evidence type="ECO:0000256" key="7">
    <source>
        <dbReference type="SAM" id="Phobius"/>
    </source>
</evidence>
<keyword evidence="7" id="KW-0812">Transmembrane</keyword>
<dbReference type="InterPro" id="IPR004960">
    <property type="entry name" value="LipA_acyltrans"/>
</dbReference>
<evidence type="ECO:0000313" key="9">
    <source>
        <dbReference type="Proteomes" id="UP000179076"/>
    </source>
</evidence>
<sequence length="316" mass="36615">MLPRPTDARPLSSFWRARFWPTWMGLALMRSLSLLPMRATWLIGSVLGELFYLLFASRRHIVRVNIERCFPEFSALASRRLVRAHFRALAQSILDIGTAWWGSPRRLRRQVHWRGREHYDRAIAEGRHVILLAPHVVGIEIGGLRLSIDLPIVDIFRHPHNRLFAIVAQRRRSRFQARLIDHVRGLKPVVTQLNAGNPLYYLPDQDLGLRNASFVPFFGIQTATVNMLGRLAKMTNAIVIPCITRQLPRGAGYEIIFMPPLADFPVGNPVADTARMNQEIETALRAYPEQYFWVHRRFKTRPKGEEPFYAKRSRKR</sequence>
<dbReference type="GO" id="GO:0016746">
    <property type="term" value="F:acyltransferase activity"/>
    <property type="evidence" value="ECO:0007669"/>
    <property type="project" value="UniProtKB-KW"/>
</dbReference>
<feature type="transmembrane region" description="Helical" evidence="7">
    <location>
        <begin position="39"/>
        <end position="56"/>
    </location>
</feature>
<dbReference type="Pfam" id="PF03279">
    <property type="entry name" value="Lip_A_acyltrans"/>
    <property type="match status" value="1"/>
</dbReference>
<keyword evidence="7" id="KW-1133">Transmembrane helix</keyword>
<comment type="caution">
    <text evidence="8">The sequence shown here is derived from an EMBL/GenBank/DDBJ whole genome shotgun (WGS) entry which is preliminary data.</text>
</comment>
<reference evidence="8 9" key="1">
    <citation type="journal article" date="2016" name="Nat. Commun.">
        <title>Thousands of microbial genomes shed light on interconnected biogeochemical processes in an aquifer system.</title>
        <authorList>
            <person name="Anantharaman K."/>
            <person name="Brown C.T."/>
            <person name="Hug L.A."/>
            <person name="Sharon I."/>
            <person name="Castelle C.J."/>
            <person name="Probst A.J."/>
            <person name="Thomas B.C."/>
            <person name="Singh A."/>
            <person name="Wilkins M.J."/>
            <person name="Karaoz U."/>
            <person name="Brodie E.L."/>
            <person name="Williams K.H."/>
            <person name="Hubbard S.S."/>
            <person name="Banfield J.F."/>
        </authorList>
    </citation>
    <scope>NUCLEOTIDE SEQUENCE [LARGE SCALE GENOMIC DNA]</scope>
</reference>
<dbReference type="GO" id="GO:0009247">
    <property type="term" value="P:glycolipid biosynthetic process"/>
    <property type="evidence" value="ECO:0007669"/>
    <property type="project" value="UniProtKB-ARBA"/>
</dbReference>
<protein>
    <recommendedName>
        <fullName evidence="10">Lipid A biosynthesis acyltransferase</fullName>
    </recommendedName>
</protein>
<proteinExistence type="predicted"/>
<evidence type="ECO:0000256" key="5">
    <source>
        <dbReference type="ARBA" id="ARBA00023136"/>
    </source>
</evidence>
<keyword evidence="6" id="KW-0012">Acyltransferase</keyword>
<evidence type="ECO:0000256" key="2">
    <source>
        <dbReference type="ARBA" id="ARBA00022475"/>
    </source>
</evidence>
<gene>
    <name evidence="8" type="ORF">A2W18_02005</name>
</gene>
<dbReference type="Proteomes" id="UP000179076">
    <property type="component" value="Unassembled WGS sequence"/>
</dbReference>
<dbReference type="EMBL" id="MFSP01000183">
    <property type="protein sequence ID" value="OGI62136.1"/>
    <property type="molecule type" value="Genomic_DNA"/>
</dbReference>
<evidence type="ECO:0000256" key="3">
    <source>
        <dbReference type="ARBA" id="ARBA00022519"/>
    </source>
</evidence>
<accession>A0A1F6UXZ1</accession>
<evidence type="ECO:0000256" key="4">
    <source>
        <dbReference type="ARBA" id="ARBA00022679"/>
    </source>
</evidence>
<dbReference type="GO" id="GO:0005886">
    <property type="term" value="C:plasma membrane"/>
    <property type="evidence" value="ECO:0007669"/>
    <property type="project" value="UniProtKB-SubCell"/>
</dbReference>
<comment type="subcellular location">
    <subcellularLocation>
        <location evidence="1">Cell inner membrane</location>
    </subcellularLocation>
</comment>